<dbReference type="AlphaFoldDB" id="A0A365H0R9"/>
<dbReference type="PANTHER" id="PTHR39428:SF1">
    <property type="entry name" value="F420H(2)-DEPENDENT QUINONE REDUCTASE RV1261C"/>
    <property type="match status" value="1"/>
</dbReference>
<organism evidence="3 4">
    <name type="scientific">Actinomadura craniellae</name>
    <dbReference type="NCBI Taxonomy" id="2231787"/>
    <lineage>
        <taxon>Bacteria</taxon>
        <taxon>Bacillati</taxon>
        <taxon>Actinomycetota</taxon>
        <taxon>Actinomycetes</taxon>
        <taxon>Streptosporangiales</taxon>
        <taxon>Thermomonosporaceae</taxon>
        <taxon>Actinomadura</taxon>
    </lineage>
</organism>
<evidence type="ECO:0000256" key="1">
    <source>
        <dbReference type="ARBA" id="ARBA00008710"/>
    </source>
</evidence>
<comment type="similarity">
    <text evidence="1">Belongs to the F420H(2)-dependent quinone reductase family.</text>
</comment>
<proteinExistence type="inferred from homology"/>
<dbReference type="GO" id="GO:0070967">
    <property type="term" value="F:coenzyme F420 binding"/>
    <property type="evidence" value="ECO:0007669"/>
    <property type="project" value="TreeGrafter"/>
</dbReference>
<name>A0A365H0R9_9ACTN</name>
<sequence length="150" mass="16861">MTEGSYLRPDLSLAGAEHVRRYQETDGEVGYRWNGAHILLLTTTGRNSGRPRTAPLIFARAGDDYLVVASKGGAPTHPAWYLNLRENPQARIQVRAERLSVVARTAGEQEKPRLWKIVNEVWPPYDDYQARTDRDIPVVVLTPVPRDEAG</sequence>
<dbReference type="Pfam" id="PF04075">
    <property type="entry name" value="F420H2_quin_red"/>
    <property type="match status" value="1"/>
</dbReference>
<evidence type="ECO:0000256" key="2">
    <source>
        <dbReference type="ARBA" id="ARBA00049106"/>
    </source>
</evidence>
<dbReference type="Gene3D" id="2.30.110.10">
    <property type="entry name" value="Electron Transport, Fmn-binding Protein, Chain A"/>
    <property type="match status" value="1"/>
</dbReference>
<evidence type="ECO:0000313" key="4">
    <source>
        <dbReference type="Proteomes" id="UP000251891"/>
    </source>
</evidence>
<dbReference type="InterPro" id="IPR012349">
    <property type="entry name" value="Split_barrel_FMN-bd"/>
</dbReference>
<dbReference type="InterPro" id="IPR004378">
    <property type="entry name" value="F420H2_quin_Rdtase"/>
</dbReference>
<comment type="caution">
    <text evidence="3">The sequence shown here is derived from an EMBL/GenBank/DDBJ whole genome shotgun (WGS) entry which is preliminary data.</text>
</comment>
<protein>
    <submittedName>
        <fullName evidence="3">Nitroreductase family deazaflavin-dependent oxidoreductase</fullName>
    </submittedName>
</protein>
<dbReference type="RefSeq" id="WP_111870287.1">
    <property type="nucleotide sequence ID" value="NZ_QLYX01000012.1"/>
</dbReference>
<dbReference type="PANTHER" id="PTHR39428">
    <property type="entry name" value="F420H(2)-DEPENDENT QUINONE REDUCTASE RV1261C"/>
    <property type="match status" value="1"/>
</dbReference>
<keyword evidence="4" id="KW-1185">Reference proteome</keyword>
<dbReference type="OrthoDB" id="8225825at2"/>
<comment type="catalytic activity">
    <reaction evidence="2">
        <text>oxidized coenzyme F420-(gamma-L-Glu)(n) + a quinol + H(+) = reduced coenzyme F420-(gamma-L-Glu)(n) + a quinone</text>
        <dbReference type="Rhea" id="RHEA:39663"/>
        <dbReference type="Rhea" id="RHEA-COMP:12939"/>
        <dbReference type="Rhea" id="RHEA-COMP:14378"/>
        <dbReference type="ChEBI" id="CHEBI:15378"/>
        <dbReference type="ChEBI" id="CHEBI:24646"/>
        <dbReference type="ChEBI" id="CHEBI:132124"/>
        <dbReference type="ChEBI" id="CHEBI:133980"/>
        <dbReference type="ChEBI" id="CHEBI:139511"/>
    </reaction>
</comment>
<dbReference type="EMBL" id="QLYX01000012">
    <property type="protein sequence ID" value="RAY12680.1"/>
    <property type="molecule type" value="Genomic_DNA"/>
</dbReference>
<evidence type="ECO:0000313" key="3">
    <source>
        <dbReference type="EMBL" id="RAY12680.1"/>
    </source>
</evidence>
<reference evidence="3 4" key="1">
    <citation type="submission" date="2018-06" db="EMBL/GenBank/DDBJ databases">
        <title>Actinomadura craniellae sp. nov. isolated from marine sponge Craniella sp.</title>
        <authorList>
            <person name="Li L."/>
            <person name="Xu Q.H."/>
            <person name="Lin H.W."/>
            <person name="Lu Y.H."/>
        </authorList>
    </citation>
    <scope>NUCLEOTIDE SEQUENCE [LARGE SCALE GENOMIC DNA]</scope>
    <source>
        <strain evidence="3 4">LHW63021</strain>
    </source>
</reference>
<dbReference type="GO" id="GO:0005886">
    <property type="term" value="C:plasma membrane"/>
    <property type="evidence" value="ECO:0007669"/>
    <property type="project" value="TreeGrafter"/>
</dbReference>
<gene>
    <name evidence="3" type="ORF">DPM19_24100</name>
</gene>
<dbReference type="NCBIfam" id="TIGR00026">
    <property type="entry name" value="hi_GC_TIGR00026"/>
    <property type="match status" value="1"/>
</dbReference>
<dbReference type="GO" id="GO:0016491">
    <property type="term" value="F:oxidoreductase activity"/>
    <property type="evidence" value="ECO:0007669"/>
    <property type="project" value="InterPro"/>
</dbReference>
<dbReference type="SUPFAM" id="SSF50475">
    <property type="entry name" value="FMN-binding split barrel"/>
    <property type="match status" value="1"/>
</dbReference>
<dbReference type="Proteomes" id="UP000251891">
    <property type="component" value="Unassembled WGS sequence"/>
</dbReference>
<accession>A0A365H0R9</accession>